<dbReference type="Gene3D" id="2.60.40.10">
    <property type="entry name" value="Immunoglobulins"/>
    <property type="match status" value="1"/>
</dbReference>
<proteinExistence type="predicted"/>
<reference evidence="2 3" key="1">
    <citation type="submission" date="2024-09" db="EMBL/GenBank/DDBJ databases">
        <authorList>
            <person name="Sun Q."/>
            <person name="Mori K."/>
        </authorList>
    </citation>
    <scope>NUCLEOTIDE SEQUENCE [LARGE SCALE GENOMIC DNA]</scope>
    <source>
        <strain evidence="2 3">CECT 8460</strain>
    </source>
</reference>
<dbReference type="Proteomes" id="UP001589576">
    <property type="component" value="Unassembled WGS sequence"/>
</dbReference>
<evidence type="ECO:0000256" key="1">
    <source>
        <dbReference type="SAM" id="SignalP"/>
    </source>
</evidence>
<feature type="signal peptide" evidence="1">
    <location>
        <begin position="1"/>
        <end position="20"/>
    </location>
</feature>
<organism evidence="2 3">
    <name type="scientific">Flavobacterium paronense</name>
    <dbReference type="NCBI Taxonomy" id="1392775"/>
    <lineage>
        <taxon>Bacteria</taxon>
        <taxon>Pseudomonadati</taxon>
        <taxon>Bacteroidota</taxon>
        <taxon>Flavobacteriia</taxon>
        <taxon>Flavobacteriales</taxon>
        <taxon>Flavobacteriaceae</taxon>
        <taxon>Flavobacterium</taxon>
    </lineage>
</organism>
<dbReference type="InterPro" id="IPR011467">
    <property type="entry name" value="DUF1573"/>
</dbReference>
<keyword evidence="3" id="KW-1185">Reference proteome</keyword>
<accession>A0ABV5GD21</accession>
<evidence type="ECO:0000313" key="2">
    <source>
        <dbReference type="EMBL" id="MFB9089015.1"/>
    </source>
</evidence>
<dbReference type="Pfam" id="PF07610">
    <property type="entry name" value="DUF1573"/>
    <property type="match status" value="1"/>
</dbReference>
<dbReference type="RefSeq" id="WP_290284232.1">
    <property type="nucleotide sequence ID" value="NZ_JAUFQN010000019.1"/>
</dbReference>
<feature type="chain" id="PRO_5045887068" evidence="1">
    <location>
        <begin position="21"/>
        <end position="157"/>
    </location>
</feature>
<dbReference type="PANTHER" id="PTHR37833">
    <property type="entry name" value="LIPOPROTEIN-RELATED"/>
    <property type="match status" value="1"/>
</dbReference>
<gene>
    <name evidence="2" type="ORF">ACFFUU_05335</name>
</gene>
<dbReference type="PANTHER" id="PTHR37833:SF1">
    <property type="entry name" value="SIGNAL PEPTIDE PROTEIN"/>
    <property type="match status" value="1"/>
</dbReference>
<dbReference type="InterPro" id="IPR013783">
    <property type="entry name" value="Ig-like_fold"/>
</dbReference>
<dbReference type="EMBL" id="JBHMFB010000012">
    <property type="protein sequence ID" value="MFB9089015.1"/>
    <property type="molecule type" value="Genomic_DNA"/>
</dbReference>
<sequence length="157" mass="16198">MKRIILLAAITVFGVATSNAQTAKKTAKKADTPAKVETPKVDGAGMVFENETIDYGTIPHNADGKREFVFVNNGNKPLVIESTQGSCGCTVPSKPEGAIAPGAKGVIGVKYATDRVGPFTKTVTIKSNAVGQETKVVTIKGTILPDAPADAAAPTKS</sequence>
<comment type="caution">
    <text evidence="2">The sequence shown here is derived from an EMBL/GenBank/DDBJ whole genome shotgun (WGS) entry which is preliminary data.</text>
</comment>
<evidence type="ECO:0000313" key="3">
    <source>
        <dbReference type="Proteomes" id="UP001589576"/>
    </source>
</evidence>
<protein>
    <submittedName>
        <fullName evidence="2">DUF1573 domain-containing protein</fullName>
    </submittedName>
</protein>
<keyword evidence="1" id="KW-0732">Signal</keyword>
<name>A0ABV5GD21_9FLAO</name>